<dbReference type="InterPro" id="IPR048696">
    <property type="entry name" value="SHQ1-like_CS"/>
</dbReference>
<feature type="domain" description="CS" evidence="3">
    <location>
        <begin position="1"/>
        <end position="90"/>
    </location>
</feature>
<dbReference type="KEGG" id="slb:AWJ20_2166"/>
<name>A0A167EXC2_9ASCO</name>
<dbReference type="InterPro" id="IPR007052">
    <property type="entry name" value="CS_dom"/>
</dbReference>
<dbReference type="PANTHER" id="PTHR12967:SF0">
    <property type="entry name" value="PROTEIN SHQ1 HOMOLOG"/>
    <property type="match status" value="1"/>
</dbReference>
<dbReference type="CDD" id="cd06463">
    <property type="entry name" value="p23_like"/>
    <property type="match status" value="1"/>
</dbReference>
<evidence type="ECO:0000256" key="2">
    <source>
        <dbReference type="SAM" id="MobiDB-lite"/>
    </source>
</evidence>
<dbReference type="GO" id="GO:0005654">
    <property type="term" value="C:nucleoplasm"/>
    <property type="evidence" value="ECO:0007669"/>
    <property type="project" value="TreeGrafter"/>
</dbReference>
<dbReference type="OrthoDB" id="73639at2759"/>
<reference evidence="4 5" key="1">
    <citation type="submission" date="2016-02" db="EMBL/GenBank/DDBJ databases">
        <title>Complete genome sequence and transcriptome regulation of the pentose utilising yeast Sugiyamaella lignohabitans.</title>
        <authorList>
            <person name="Bellasio M."/>
            <person name="Peymann A."/>
            <person name="Valli M."/>
            <person name="Sipitzky M."/>
            <person name="Graf A."/>
            <person name="Sauer M."/>
            <person name="Marx H."/>
            <person name="Mattanovich D."/>
        </authorList>
    </citation>
    <scope>NUCLEOTIDE SEQUENCE [LARGE SCALE GENOMIC DNA]</scope>
    <source>
        <strain evidence="4 5">CBS 10342</strain>
    </source>
</reference>
<dbReference type="InterPro" id="IPR008978">
    <property type="entry name" value="HSP20-like_chaperone"/>
</dbReference>
<dbReference type="AlphaFoldDB" id="A0A167EXC2"/>
<comment type="similarity">
    <text evidence="1">Belongs to the SHQ1 family.</text>
</comment>
<sequence length="451" mass="51271">MITPQFSVDQDDEFIYIKIKAPYIKAQNIEFVVDENVFIFSLHPYYLRLRFPGKIIDDDDRSSANYDLKTSMVSVKLPKEVKGEHFEDLDMITKLLARKNEETTRAAKPTIEEIDTEGGKSGNGDLSVGDSSNEIASATQELDEKNANTKLSSLGEEFDWEIEQTIPAPLTDSEDQKAVMANKYGFDNGYSGLMSMSVMNGNDINDLSDPDKLSPSERAKERTELEIEKFDPDYYLSDLFDNPMIEEIISWTETSDDSLTSQESDRLARLSKKTYLLDSEKQTYIGLVSLLFGSCYDKRINMGDSTVESAWTIGKLSPLISCLDNSFASVQDIMIGCTRRSLCYPLYRSWALSLAVWNDVYHVLKRGKRAVLKELAKLVLMFDIDLYNVYNQILLEDYAVWIQYSSENVIRSLAHEVHKTTISKESMGFDLLEYEEAAKEALADQDMDQVD</sequence>
<accession>A0A167EXC2</accession>
<proteinExistence type="inferred from homology"/>
<keyword evidence="5" id="KW-1185">Reference proteome</keyword>
<dbReference type="Proteomes" id="UP000189580">
    <property type="component" value="Chromosome b"/>
</dbReference>
<dbReference type="Pfam" id="PF04925">
    <property type="entry name" value="SHQ1"/>
    <property type="match status" value="1"/>
</dbReference>
<dbReference type="InterPro" id="IPR007009">
    <property type="entry name" value="Shq1_C"/>
</dbReference>
<dbReference type="GO" id="GO:0005737">
    <property type="term" value="C:cytoplasm"/>
    <property type="evidence" value="ECO:0007669"/>
    <property type="project" value="TreeGrafter"/>
</dbReference>
<dbReference type="PANTHER" id="PTHR12967">
    <property type="entry name" value="PROTEIN SHQ1 HOMOLOG"/>
    <property type="match status" value="1"/>
</dbReference>
<feature type="region of interest" description="Disordered" evidence="2">
    <location>
        <begin position="112"/>
        <end position="131"/>
    </location>
</feature>
<dbReference type="GeneID" id="30034047"/>
<protein>
    <submittedName>
        <fullName evidence="4">Shq1p</fullName>
    </submittedName>
</protein>
<organism evidence="4 5">
    <name type="scientific">Sugiyamaella lignohabitans</name>
    <dbReference type="NCBI Taxonomy" id="796027"/>
    <lineage>
        <taxon>Eukaryota</taxon>
        <taxon>Fungi</taxon>
        <taxon>Dikarya</taxon>
        <taxon>Ascomycota</taxon>
        <taxon>Saccharomycotina</taxon>
        <taxon>Dipodascomycetes</taxon>
        <taxon>Dipodascales</taxon>
        <taxon>Trichomonascaceae</taxon>
        <taxon>Sugiyamaella</taxon>
    </lineage>
</organism>
<dbReference type="SUPFAM" id="SSF49764">
    <property type="entry name" value="HSP20-like chaperones"/>
    <property type="match status" value="1"/>
</dbReference>
<dbReference type="GO" id="GO:0051082">
    <property type="term" value="F:unfolded protein binding"/>
    <property type="evidence" value="ECO:0007669"/>
    <property type="project" value="TreeGrafter"/>
</dbReference>
<dbReference type="RefSeq" id="XP_018737045.1">
    <property type="nucleotide sequence ID" value="XM_018879096.1"/>
</dbReference>
<evidence type="ECO:0000259" key="3">
    <source>
        <dbReference type="PROSITE" id="PS51203"/>
    </source>
</evidence>
<evidence type="ECO:0000313" key="4">
    <source>
        <dbReference type="EMBL" id="ANB14568.1"/>
    </source>
</evidence>
<gene>
    <name evidence="4" type="primary">SHQ1</name>
    <name evidence="4" type="ORF">AWJ20_2166</name>
</gene>
<evidence type="ECO:0000313" key="5">
    <source>
        <dbReference type="Proteomes" id="UP000189580"/>
    </source>
</evidence>
<dbReference type="Gene3D" id="2.60.40.790">
    <property type="match status" value="1"/>
</dbReference>
<dbReference type="PROSITE" id="PS51203">
    <property type="entry name" value="CS"/>
    <property type="match status" value="1"/>
</dbReference>
<evidence type="ECO:0000256" key="1">
    <source>
        <dbReference type="ARBA" id="ARBA00005607"/>
    </source>
</evidence>
<dbReference type="InterPro" id="IPR039742">
    <property type="entry name" value="Shq1"/>
</dbReference>
<dbReference type="EMBL" id="CP014503">
    <property type="protein sequence ID" value="ANB14568.1"/>
    <property type="molecule type" value="Genomic_DNA"/>
</dbReference>
<dbReference type="GO" id="GO:0000493">
    <property type="term" value="P:box H/ACA snoRNP assembly"/>
    <property type="evidence" value="ECO:0007669"/>
    <property type="project" value="InterPro"/>
</dbReference>
<dbReference type="Pfam" id="PF21413">
    <property type="entry name" value="SHQ1-like_CS"/>
    <property type="match status" value="1"/>
</dbReference>